<dbReference type="PROSITE" id="PS51257">
    <property type="entry name" value="PROKAR_LIPOPROTEIN"/>
    <property type="match status" value="1"/>
</dbReference>
<evidence type="ECO:0000313" key="5">
    <source>
        <dbReference type="EMBL" id="MFD1062171.1"/>
    </source>
</evidence>
<dbReference type="Gene3D" id="3.60.21.10">
    <property type="match status" value="1"/>
</dbReference>
<dbReference type="Gene3D" id="2.40.160.50">
    <property type="entry name" value="membrane protein fhac: a member of the omp85/tpsb transporter family"/>
    <property type="match status" value="1"/>
</dbReference>
<proteinExistence type="predicted"/>
<comment type="caution">
    <text evidence="5">The sequence shown here is derived from an EMBL/GenBank/DDBJ whole genome shotgun (WGS) entry which is preliminary data.</text>
</comment>
<evidence type="ECO:0000313" key="6">
    <source>
        <dbReference type="Proteomes" id="UP001597013"/>
    </source>
</evidence>
<dbReference type="PANTHER" id="PTHR10161">
    <property type="entry name" value="TARTRATE-RESISTANT ACID PHOSPHATASE TYPE 5"/>
    <property type="match status" value="1"/>
</dbReference>
<accession>A0ABW3N7G3</accession>
<dbReference type="Proteomes" id="UP001597013">
    <property type="component" value="Unassembled WGS sequence"/>
</dbReference>
<dbReference type="PANTHER" id="PTHR10161:SF14">
    <property type="entry name" value="TARTRATE-RESISTANT ACID PHOSPHATASE TYPE 5"/>
    <property type="match status" value="1"/>
</dbReference>
<evidence type="ECO:0000256" key="3">
    <source>
        <dbReference type="SAM" id="SignalP"/>
    </source>
</evidence>
<keyword evidence="1 3" id="KW-0732">Signal</keyword>
<dbReference type="SUPFAM" id="SSF56300">
    <property type="entry name" value="Metallo-dependent phosphatases"/>
    <property type="match status" value="1"/>
</dbReference>
<keyword evidence="6" id="KW-1185">Reference proteome</keyword>
<dbReference type="InterPro" id="IPR051558">
    <property type="entry name" value="Metallophosphoesterase_PAP"/>
</dbReference>
<dbReference type="InterPro" id="IPR029052">
    <property type="entry name" value="Metallo-depent_PP-like"/>
</dbReference>
<dbReference type="EMBL" id="JBHTJL010000009">
    <property type="protein sequence ID" value="MFD1062171.1"/>
    <property type="molecule type" value="Genomic_DNA"/>
</dbReference>
<dbReference type="RefSeq" id="WP_386127783.1">
    <property type="nucleotide sequence ID" value="NZ_JBHTJL010000009.1"/>
</dbReference>
<organism evidence="5 6">
    <name type="scientific">Winogradskyella litorisediminis</name>
    <dbReference type="NCBI Taxonomy" id="1156618"/>
    <lineage>
        <taxon>Bacteria</taxon>
        <taxon>Pseudomonadati</taxon>
        <taxon>Bacteroidota</taxon>
        <taxon>Flavobacteriia</taxon>
        <taxon>Flavobacteriales</taxon>
        <taxon>Flavobacteriaceae</taxon>
        <taxon>Winogradskyella</taxon>
    </lineage>
</organism>
<feature type="chain" id="PRO_5047147764" evidence="3">
    <location>
        <begin position="22"/>
        <end position="1237"/>
    </location>
</feature>
<evidence type="ECO:0000256" key="1">
    <source>
        <dbReference type="ARBA" id="ARBA00022729"/>
    </source>
</evidence>
<dbReference type="InterPro" id="IPR004843">
    <property type="entry name" value="Calcineurin-like_PHP"/>
</dbReference>
<sequence length="1237" mass="141989">MTPKKYLYLLSVALLFSCATKQPLYKEDNATPQFTSLPNKTVENRIFLVGDGGRAKNGQPEDGVKAFQLYLQSQPDTKKDYTIYLGDNIYPDGLPDKKEEGRKQAEVSLNMQINAVKDYDGKTVFIPGNHDWYAEGLRGLKNQEKYIEDALGKNTFQPENGCPLETIDIGENIEIIIIDSQWYLEDWNNHPTINDECEIKTRDRFFLEIESALKKAQNKRVLFAMHHPMFTNGIHGGFYSAKKHLYPFQGKIPMPGLASLITQIRSQGGVSIQDRYNERYNNLMNRLETLLIGYDNVVVVSGHEHSLQYIKDEFVKQIVSGAASKQSEAALSENGLFSIGQQGFAELTIYKDGSAWVQFFILENNAPKLMFQKEVFPPYKTYDVSNLPESFPQTIEASVYTKEETERTDFFETIWGDHYRDMYSQKITVPVATLDTLHGGLEVVRKGGGHQTRSLRLKTKEGNEYNMRALKKSATQYLQTVLFKDKQIKDDFEQTNVEGLILDFYTSAHPYAFLAIPELSKAIDLLHPKPKLYYIPKHKALGEYNDEYGGELYMIEERPEENYSEERTFGYADDIESTHDIIAKIREDEKYKIDENAFIRARLFDMLIGDWDRHEDQWRWAQFDQPNGDKLYRPIPRDRDQVFSNFDGGLLDVMRFLSSSSKQLQVYDDNIDDGDLQWMNNAGVKLDRILIQNATLENWIVQAEYIQKNIDQEIMDKAFSALPEEVQDKTLQEIRGHFVERKKNLTDIAERYYKFLNELVILTGTDKDDYIDISRIDNGKTKIVISRNKDGKRGEVIVDRVFDKSITKEIWVYSLDDDDQFFVKEKANNPIKIRLIGGQNNDIYSIEEGRKIKVYDHKTKPNTVLSKNGADIHFTDFYNFNNFDYKKYNSSAGAFTPLLGFNPDDGILTGVSVTNTTYGFERNPFSTRHNFQFGYYFATSGFDLKYNGEYNVAQSWNLHVNARYTSNNFARNFFGFGNETVNNDDELDFDFNRVRTSIYDLKLGVLKKAPFGSDYGFGAIFEGIKLDPTANRFITQVEPNTDSEFYDRTFFAGLEAIFKYESFDNKVNPSRGMTFDVDLGAKTELGNADQTFGFLDSHLGFYNSISKNKKLVLKTDLRTQLRFGGDIIFYQAANIGGRTGLRGYRLQRFTGQNSLVGNADLRYSFDKFKTRALPLQIGIFAGYDVGRVWATNEDSNVWHNSYGGGFWVSTAESLAGTFNLFNSDDGLRFSFGFSFAL</sequence>
<name>A0ABW3N7G3_9FLAO</name>
<feature type="domain" description="Calcineurin-like phosphoesterase" evidence="4">
    <location>
        <begin position="48"/>
        <end position="305"/>
    </location>
</feature>
<feature type="signal peptide" evidence="3">
    <location>
        <begin position="1"/>
        <end position="21"/>
    </location>
</feature>
<gene>
    <name evidence="5" type="ORF">ACFQ1Q_02845</name>
</gene>
<reference evidence="6" key="1">
    <citation type="journal article" date="2019" name="Int. J. Syst. Evol. Microbiol.">
        <title>The Global Catalogue of Microorganisms (GCM) 10K type strain sequencing project: providing services to taxonomists for standard genome sequencing and annotation.</title>
        <authorList>
            <consortium name="The Broad Institute Genomics Platform"/>
            <consortium name="The Broad Institute Genome Sequencing Center for Infectious Disease"/>
            <person name="Wu L."/>
            <person name="Ma J."/>
        </authorList>
    </citation>
    <scope>NUCLEOTIDE SEQUENCE [LARGE SCALE GENOMIC DNA]</scope>
    <source>
        <strain evidence="6">CCUG 62215</strain>
    </source>
</reference>
<evidence type="ECO:0000256" key="2">
    <source>
        <dbReference type="ARBA" id="ARBA00022801"/>
    </source>
</evidence>
<keyword evidence="2" id="KW-0378">Hydrolase</keyword>
<evidence type="ECO:0000259" key="4">
    <source>
        <dbReference type="Pfam" id="PF00149"/>
    </source>
</evidence>
<protein>
    <submittedName>
        <fullName evidence="5">Metallophosphoesterase</fullName>
    </submittedName>
</protein>
<dbReference type="Pfam" id="PF00149">
    <property type="entry name" value="Metallophos"/>
    <property type="match status" value="1"/>
</dbReference>